<dbReference type="InterPro" id="IPR025110">
    <property type="entry name" value="AMP-bd_C"/>
</dbReference>
<dbReference type="Pfam" id="PF13193">
    <property type="entry name" value="AMP-binding_C"/>
    <property type="match status" value="1"/>
</dbReference>
<dbReference type="PROSITE" id="PS00455">
    <property type="entry name" value="AMP_BINDING"/>
    <property type="match status" value="1"/>
</dbReference>
<comment type="caution">
    <text evidence="5">The sequence shown here is derived from an EMBL/GenBank/DDBJ whole genome shotgun (WGS) entry which is preliminary data.</text>
</comment>
<accession>A0A8J3QAW7</accession>
<proteinExistence type="inferred from homology"/>
<name>A0A8J3QAW7_9ACTN</name>
<evidence type="ECO:0000313" key="5">
    <source>
        <dbReference type="EMBL" id="GIH06230.1"/>
    </source>
</evidence>
<dbReference type="InterPro" id="IPR042099">
    <property type="entry name" value="ANL_N_sf"/>
</dbReference>
<dbReference type="GO" id="GO:0006631">
    <property type="term" value="P:fatty acid metabolic process"/>
    <property type="evidence" value="ECO:0007669"/>
    <property type="project" value="TreeGrafter"/>
</dbReference>
<feature type="domain" description="AMP-dependent synthetase/ligase" evidence="3">
    <location>
        <begin position="11"/>
        <end position="357"/>
    </location>
</feature>
<dbReference type="PANTHER" id="PTHR43201">
    <property type="entry name" value="ACYL-COA SYNTHETASE"/>
    <property type="match status" value="1"/>
</dbReference>
<dbReference type="Proteomes" id="UP000612899">
    <property type="component" value="Unassembled WGS sequence"/>
</dbReference>
<dbReference type="Pfam" id="PF00501">
    <property type="entry name" value="AMP-binding"/>
    <property type="match status" value="1"/>
</dbReference>
<feature type="domain" description="AMP-binding enzyme C-terminal" evidence="4">
    <location>
        <begin position="408"/>
        <end position="483"/>
    </location>
</feature>
<keyword evidence="6" id="KW-1185">Reference proteome</keyword>
<dbReference type="InterPro" id="IPR045851">
    <property type="entry name" value="AMP-bd_C_sf"/>
</dbReference>
<dbReference type="Gene3D" id="3.30.300.30">
    <property type="match status" value="1"/>
</dbReference>
<dbReference type="SUPFAM" id="SSF56801">
    <property type="entry name" value="Acetyl-CoA synthetase-like"/>
    <property type="match status" value="1"/>
</dbReference>
<comment type="similarity">
    <text evidence="1">Belongs to the ATP-dependent AMP-binding enzyme family.</text>
</comment>
<dbReference type="RefSeq" id="WP_239123957.1">
    <property type="nucleotide sequence ID" value="NZ_BONY01000025.1"/>
</dbReference>
<dbReference type="Gene3D" id="3.40.50.12780">
    <property type="entry name" value="N-terminal domain of ligase-like"/>
    <property type="match status" value="1"/>
</dbReference>
<evidence type="ECO:0000259" key="4">
    <source>
        <dbReference type="Pfam" id="PF13193"/>
    </source>
</evidence>
<dbReference type="AlphaFoldDB" id="A0A8J3QAW7"/>
<dbReference type="GO" id="GO:0031956">
    <property type="term" value="F:medium-chain fatty acid-CoA ligase activity"/>
    <property type="evidence" value="ECO:0007669"/>
    <property type="project" value="TreeGrafter"/>
</dbReference>
<evidence type="ECO:0000256" key="2">
    <source>
        <dbReference type="ARBA" id="ARBA00022598"/>
    </source>
</evidence>
<evidence type="ECO:0000259" key="3">
    <source>
        <dbReference type="Pfam" id="PF00501"/>
    </source>
</evidence>
<evidence type="ECO:0000256" key="1">
    <source>
        <dbReference type="ARBA" id="ARBA00006432"/>
    </source>
</evidence>
<reference evidence="5" key="1">
    <citation type="submission" date="2021-01" db="EMBL/GenBank/DDBJ databases">
        <title>Whole genome shotgun sequence of Rhizocola hellebori NBRC 109834.</title>
        <authorList>
            <person name="Komaki H."/>
            <person name="Tamura T."/>
        </authorList>
    </citation>
    <scope>NUCLEOTIDE SEQUENCE</scope>
    <source>
        <strain evidence="5">NBRC 109834</strain>
    </source>
</reference>
<dbReference type="NCBIfam" id="NF005801">
    <property type="entry name" value="PRK07656.1"/>
    <property type="match status" value="1"/>
</dbReference>
<dbReference type="EMBL" id="BONY01000025">
    <property type="protein sequence ID" value="GIH06230.1"/>
    <property type="molecule type" value="Genomic_DNA"/>
</dbReference>
<dbReference type="InterPro" id="IPR020845">
    <property type="entry name" value="AMP-binding_CS"/>
</dbReference>
<organism evidence="5 6">
    <name type="scientific">Rhizocola hellebori</name>
    <dbReference type="NCBI Taxonomy" id="1392758"/>
    <lineage>
        <taxon>Bacteria</taxon>
        <taxon>Bacillati</taxon>
        <taxon>Actinomycetota</taxon>
        <taxon>Actinomycetes</taxon>
        <taxon>Micromonosporales</taxon>
        <taxon>Micromonosporaceae</taxon>
        <taxon>Rhizocola</taxon>
    </lineage>
</organism>
<dbReference type="InterPro" id="IPR000873">
    <property type="entry name" value="AMP-dep_synth/lig_dom"/>
</dbReference>
<dbReference type="PANTHER" id="PTHR43201:SF5">
    <property type="entry name" value="MEDIUM-CHAIN ACYL-COA LIGASE ACSF2, MITOCHONDRIAL"/>
    <property type="match status" value="1"/>
</dbReference>
<protein>
    <submittedName>
        <fullName evidence="5">Acyl-CoA synthetase</fullName>
    </submittedName>
</protein>
<evidence type="ECO:0000313" key="6">
    <source>
        <dbReference type="Proteomes" id="UP000612899"/>
    </source>
</evidence>
<gene>
    <name evidence="5" type="ORF">Rhe02_42970</name>
</gene>
<keyword evidence="2" id="KW-0436">Ligase</keyword>
<sequence length="494" mass="53290">MKLTIPAALARAATEFGEAIAEPGGPRLTYAELHDRVQTAARAYIAAGIAPGDRVAIWAPNSYHWVIAALGALYAGGVLVPVNTRYTAPEAQEIITRSRARALVVIGPFLGRDRLAELPKPPEVVWRIPEDLDNLGRLGIASLSAAEERAAAVSPDQVSDILFTSGTTGRSKGAMSAHRQSLGVAQSWAECGGLSSGDRYLVINPFFHSFGYKAGILSCLLSGATIVPQRIFDVAEAMRLVDAERITVLPGPPTIYQTMLDHPSRHELDLSTLRLAVTGAAIVPVALIERMQRELSFETVLTAYGLTEAVVATMCRVGDDPATVAATSGRAAAQMQVRLGVNDEILLRGPNVMLGYLDDPEATAQAIDPEGWLHTGDIGRLDENGYLAITDRLKDMYICGGFNVYPAEVEQVLARLEGVAESAVIGVPDERLGEVGKAFVVPRPGHRLSTEDIIDHCRSQLANYKLPREVEVREDLPRSATGKPLKRVLREELR</sequence>